<dbReference type="GO" id="GO:0016491">
    <property type="term" value="F:oxidoreductase activity"/>
    <property type="evidence" value="ECO:0007669"/>
    <property type="project" value="UniProtKB-KW"/>
</dbReference>
<evidence type="ECO:0000256" key="2">
    <source>
        <dbReference type="ARBA" id="ARBA00023027"/>
    </source>
</evidence>
<dbReference type="PANTHER" id="PTHR43333">
    <property type="entry name" value="2-HACID_DH_C DOMAIN-CONTAINING PROTEIN"/>
    <property type="match status" value="1"/>
</dbReference>
<comment type="caution">
    <text evidence="4">The sequence shown here is derived from an EMBL/GenBank/DDBJ whole genome shotgun (WGS) entry which is preliminary data.</text>
</comment>
<keyword evidence="1" id="KW-0560">Oxidoreductase</keyword>
<dbReference type="PANTHER" id="PTHR43333:SF1">
    <property type="entry name" value="D-ISOMER SPECIFIC 2-HYDROXYACID DEHYDROGENASE NAD-BINDING DOMAIN-CONTAINING PROTEIN"/>
    <property type="match status" value="1"/>
</dbReference>
<sequence length="351" mass="37703">MTDTDRLTIALATPLDPELRSIITDVDPRVDLVVDDDLLPPQLQPGDHSVDPSFRRTPAQQQAFDELLDGAQVLYGVPDVSAAALTRAVRANPRLRWVHTMAAGGGATVRDAGLTPDELERVVFTTSAGVHGAPLAEWALFGLLAGAKDLARLQRQQGRHEWSDRWPMGQLREQTVLVVGLGGIGAETARLCKAFGATVLGVKRRPEPVEHVDEVHPVADLATVVARADAVVVTLPGTAATTGLFDRDVFAAVRPGTTLVNVGRGSVVDETALLAALDDGRIGAAFLDVTATEPLPPDSPLWDRPQVVISPHTAALSVLEDRRIAELFADNLRRFLDGRGLRNVVDTTEFY</sequence>
<dbReference type="Pfam" id="PF02826">
    <property type="entry name" value="2-Hacid_dh_C"/>
    <property type="match status" value="1"/>
</dbReference>
<dbReference type="SUPFAM" id="SSF51735">
    <property type="entry name" value="NAD(P)-binding Rossmann-fold domains"/>
    <property type="match status" value="1"/>
</dbReference>
<reference evidence="4" key="2">
    <citation type="submission" date="2020-09" db="EMBL/GenBank/DDBJ databases">
        <authorList>
            <person name="Sun Q."/>
            <person name="Zhou Y."/>
        </authorList>
    </citation>
    <scope>NUCLEOTIDE SEQUENCE</scope>
    <source>
        <strain evidence="4">CGMCC 4.7308</strain>
    </source>
</reference>
<evidence type="ECO:0000313" key="5">
    <source>
        <dbReference type="Proteomes" id="UP000655208"/>
    </source>
</evidence>
<reference evidence="4" key="1">
    <citation type="journal article" date="2014" name="Int. J. Syst. Evol. Microbiol.">
        <title>Complete genome sequence of Corynebacterium casei LMG S-19264T (=DSM 44701T), isolated from a smear-ripened cheese.</title>
        <authorList>
            <consortium name="US DOE Joint Genome Institute (JGI-PGF)"/>
            <person name="Walter F."/>
            <person name="Albersmeier A."/>
            <person name="Kalinowski J."/>
            <person name="Ruckert C."/>
        </authorList>
    </citation>
    <scope>NUCLEOTIDE SEQUENCE</scope>
    <source>
        <strain evidence="4">CGMCC 4.7308</strain>
    </source>
</reference>
<keyword evidence="2" id="KW-0520">NAD</keyword>
<name>A0A917SKI3_9ACTN</name>
<accession>A0A917SKI3</accession>
<dbReference type="Proteomes" id="UP000655208">
    <property type="component" value="Unassembled WGS sequence"/>
</dbReference>
<evidence type="ECO:0000256" key="1">
    <source>
        <dbReference type="ARBA" id="ARBA00023002"/>
    </source>
</evidence>
<organism evidence="4 5">
    <name type="scientific">Nakamurella endophytica</name>
    <dbReference type="NCBI Taxonomy" id="1748367"/>
    <lineage>
        <taxon>Bacteria</taxon>
        <taxon>Bacillati</taxon>
        <taxon>Actinomycetota</taxon>
        <taxon>Actinomycetes</taxon>
        <taxon>Nakamurellales</taxon>
        <taxon>Nakamurellaceae</taxon>
        <taxon>Nakamurella</taxon>
    </lineage>
</organism>
<dbReference type="InterPro" id="IPR006140">
    <property type="entry name" value="D-isomer_DH_NAD-bd"/>
</dbReference>
<evidence type="ECO:0000313" key="4">
    <source>
        <dbReference type="EMBL" id="GGL84393.1"/>
    </source>
</evidence>
<evidence type="ECO:0000259" key="3">
    <source>
        <dbReference type="Pfam" id="PF02826"/>
    </source>
</evidence>
<dbReference type="AlphaFoldDB" id="A0A917SKI3"/>
<feature type="domain" description="D-isomer specific 2-hydroxyacid dehydrogenase NAD-binding" evidence="3">
    <location>
        <begin position="143"/>
        <end position="314"/>
    </location>
</feature>
<protein>
    <submittedName>
        <fullName evidence="4">2-hydroxyacid dehydrogenase</fullName>
    </submittedName>
</protein>
<dbReference type="GO" id="GO:0051287">
    <property type="term" value="F:NAD binding"/>
    <property type="evidence" value="ECO:0007669"/>
    <property type="project" value="InterPro"/>
</dbReference>
<dbReference type="RefSeq" id="WP_188939500.1">
    <property type="nucleotide sequence ID" value="NZ_BMNA01000001.1"/>
</dbReference>
<proteinExistence type="predicted"/>
<keyword evidence="5" id="KW-1185">Reference proteome</keyword>
<gene>
    <name evidence="4" type="ORF">GCM10011594_00010</name>
</gene>
<dbReference type="Gene3D" id="3.40.50.720">
    <property type="entry name" value="NAD(P)-binding Rossmann-like Domain"/>
    <property type="match status" value="2"/>
</dbReference>
<dbReference type="EMBL" id="BMNA01000001">
    <property type="protein sequence ID" value="GGL84393.1"/>
    <property type="molecule type" value="Genomic_DNA"/>
</dbReference>
<dbReference type="CDD" id="cd05300">
    <property type="entry name" value="2-Hacid_dh_1"/>
    <property type="match status" value="1"/>
</dbReference>
<dbReference type="InterPro" id="IPR036291">
    <property type="entry name" value="NAD(P)-bd_dom_sf"/>
</dbReference>